<gene>
    <name evidence="3" type="ORF">NP493_322g01027</name>
</gene>
<dbReference type="Gene3D" id="1.10.238.10">
    <property type="entry name" value="EF-hand"/>
    <property type="match status" value="1"/>
</dbReference>
<dbReference type="PROSITE" id="PS50222">
    <property type="entry name" value="EF_HAND_2"/>
    <property type="match status" value="2"/>
</dbReference>
<name>A0AAD9L4Z9_RIDPI</name>
<dbReference type="InterPro" id="IPR002048">
    <property type="entry name" value="EF_hand_dom"/>
</dbReference>
<feature type="domain" description="EF-hand" evidence="2">
    <location>
        <begin position="81"/>
        <end position="109"/>
    </location>
</feature>
<organism evidence="3 4">
    <name type="scientific">Ridgeia piscesae</name>
    <name type="common">Tubeworm</name>
    <dbReference type="NCBI Taxonomy" id="27915"/>
    <lineage>
        <taxon>Eukaryota</taxon>
        <taxon>Metazoa</taxon>
        <taxon>Spiralia</taxon>
        <taxon>Lophotrochozoa</taxon>
        <taxon>Annelida</taxon>
        <taxon>Polychaeta</taxon>
        <taxon>Sedentaria</taxon>
        <taxon>Canalipalpata</taxon>
        <taxon>Sabellida</taxon>
        <taxon>Siboglinidae</taxon>
        <taxon>Ridgeia</taxon>
    </lineage>
</organism>
<feature type="domain" description="EF-hand" evidence="2">
    <location>
        <begin position="40"/>
        <end position="75"/>
    </location>
</feature>
<dbReference type="Proteomes" id="UP001209878">
    <property type="component" value="Unassembled WGS sequence"/>
</dbReference>
<keyword evidence="4" id="KW-1185">Reference proteome</keyword>
<keyword evidence="1" id="KW-0106">Calcium</keyword>
<dbReference type="SUPFAM" id="SSF47473">
    <property type="entry name" value="EF-hand"/>
    <property type="match status" value="1"/>
</dbReference>
<dbReference type="EMBL" id="JAODUO010000321">
    <property type="protein sequence ID" value="KAK2183149.1"/>
    <property type="molecule type" value="Genomic_DNA"/>
</dbReference>
<dbReference type="InterPro" id="IPR018247">
    <property type="entry name" value="EF_Hand_1_Ca_BS"/>
</dbReference>
<dbReference type="InterPro" id="IPR011992">
    <property type="entry name" value="EF-hand-dom_pair"/>
</dbReference>
<dbReference type="GO" id="GO:0005509">
    <property type="term" value="F:calcium ion binding"/>
    <property type="evidence" value="ECO:0007669"/>
    <property type="project" value="InterPro"/>
</dbReference>
<evidence type="ECO:0000313" key="4">
    <source>
        <dbReference type="Proteomes" id="UP001209878"/>
    </source>
</evidence>
<evidence type="ECO:0000259" key="2">
    <source>
        <dbReference type="PROSITE" id="PS50222"/>
    </source>
</evidence>
<sequence>MASRKLPKEVQRMFDQYVHNNVRRLKRDDALVMFEKEFEMTPEQAAQIFDSFDKDRNGIMSIWEFEQFYHCVGNGAHAMVESFQKMDTDNSGKLDMDEAREGLKKINFGERQLTDKEIEFFLKNSLDENNLIDLGHFANLLFRLKVYEKKTSAKN</sequence>
<dbReference type="PROSITE" id="PS00018">
    <property type="entry name" value="EF_HAND_1"/>
    <property type="match status" value="1"/>
</dbReference>
<proteinExistence type="predicted"/>
<dbReference type="Pfam" id="PF13499">
    <property type="entry name" value="EF-hand_7"/>
    <property type="match status" value="1"/>
</dbReference>
<protein>
    <recommendedName>
        <fullName evidence="2">EF-hand domain-containing protein</fullName>
    </recommendedName>
</protein>
<dbReference type="SMART" id="SM00054">
    <property type="entry name" value="EFh"/>
    <property type="match status" value="2"/>
</dbReference>
<accession>A0AAD9L4Z9</accession>
<comment type="caution">
    <text evidence="3">The sequence shown here is derived from an EMBL/GenBank/DDBJ whole genome shotgun (WGS) entry which is preliminary data.</text>
</comment>
<dbReference type="AlphaFoldDB" id="A0AAD9L4Z9"/>
<reference evidence="3" key="1">
    <citation type="journal article" date="2023" name="Mol. Biol. Evol.">
        <title>Third-Generation Sequencing Reveals the Adaptive Role of the Epigenome in Three Deep-Sea Polychaetes.</title>
        <authorList>
            <person name="Perez M."/>
            <person name="Aroh O."/>
            <person name="Sun Y."/>
            <person name="Lan Y."/>
            <person name="Juniper S.K."/>
            <person name="Young C.R."/>
            <person name="Angers B."/>
            <person name="Qian P.Y."/>
        </authorList>
    </citation>
    <scope>NUCLEOTIDE SEQUENCE</scope>
    <source>
        <strain evidence="3">R07B-5</strain>
    </source>
</reference>
<evidence type="ECO:0000313" key="3">
    <source>
        <dbReference type="EMBL" id="KAK2183149.1"/>
    </source>
</evidence>
<evidence type="ECO:0000256" key="1">
    <source>
        <dbReference type="ARBA" id="ARBA00022837"/>
    </source>
</evidence>
<dbReference type="Pfam" id="PF13202">
    <property type="entry name" value="EF-hand_5"/>
    <property type="match status" value="1"/>
</dbReference>